<protein>
    <submittedName>
        <fullName evidence="1">Uncharacterized protein</fullName>
    </submittedName>
</protein>
<dbReference type="Proteomes" id="UP001251857">
    <property type="component" value="Unassembled WGS sequence"/>
</dbReference>
<keyword evidence="2" id="KW-1185">Reference proteome</keyword>
<proteinExistence type="predicted"/>
<dbReference type="EMBL" id="JAVRIB010000032">
    <property type="protein sequence ID" value="MDT0636375.1"/>
    <property type="molecule type" value="Genomic_DNA"/>
</dbReference>
<gene>
    <name evidence="1" type="ORF">RM532_15610</name>
</gene>
<reference evidence="1 2" key="1">
    <citation type="submission" date="2023-09" db="EMBL/GenBank/DDBJ databases">
        <authorList>
            <person name="Rey-Velasco X."/>
        </authorList>
    </citation>
    <scope>NUCLEOTIDE SEQUENCE [LARGE SCALE GENOMIC DNA]</scope>
    <source>
        <strain evidence="1 2">W335</strain>
    </source>
</reference>
<evidence type="ECO:0000313" key="2">
    <source>
        <dbReference type="Proteomes" id="UP001251857"/>
    </source>
</evidence>
<comment type="caution">
    <text evidence="1">The sequence shown here is derived from an EMBL/GenBank/DDBJ whole genome shotgun (WGS) entry which is preliminary data.</text>
</comment>
<accession>A0ABU3C4B5</accession>
<sequence length="63" mass="7196">GYPGVWLLAMVPPLWRTVMDKKVLEHYGYDMNKVNVAPEKREQLFAKYHHPLETSNAGKKAAA</sequence>
<feature type="non-terminal residue" evidence="1">
    <location>
        <position position="1"/>
    </location>
</feature>
<evidence type="ECO:0000313" key="1">
    <source>
        <dbReference type="EMBL" id="MDT0636375.1"/>
    </source>
</evidence>
<name>A0ABU3C4B5_9GAMM</name>
<organism evidence="1 2">
    <name type="scientific">Spectribacter hydrogenoxidans</name>
    <dbReference type="NCBI Taxonomy" id="3075608"/>
    <lineage>
        <taxon>Bacteria</taxon>
        <taxon>Pseudomonadati</taxon>
        <taxon>Pseudomonadota</taxon>
        <taxon>Gammaproteobacteria</taxon>
        <taxon>Salinisphaerales</taxon>
        <taxon>Salinisphaeraceae</taxon>
        <taxon>Spectribacter</taxon>
    </lineage>
</organism>